<dbReference type="PROSITE" id="PS00211">
    <property type="entry name" value="ABC_TRANSPORTER_1"/>
    <property type="match status" value="1"/>
</dbReference>
<feature type="domain" description="ABC transporter" evidence="5">
    <location>
        <begin position="5"/>
        <end position="233"/>
    </location>
</feature>
<keyword evidence="2" id="KW-0813">Transport</keyword>
<evidence type="ECO:0000256" key="1">
    <source>
        <dbReference type="ARBA" id="ARBA00005417"/>
    </source>
</evidence>
<dbReference type="SUPFAM" id="SSF52540">
    <property type="entry name" value="P-loop containing nucleoside triphosphate hydrolases"/>
    <property type="match status" value="1"/>
</dbReference>
<dbReference type="AlphaFoldDB" id="A0A1R1AXG7"/>
<comment type="caution">
    <text evidence="6">The sequence shown here is derived from an EMBL/GenBank/DDBJ whole genome shotgun (WGS) entry which is preliminary data.</text>
</comment>
<organism evidence="6 7">
    <name type="scientific">Paenibacillus lautus</name>
    <name type="common">Bacillus lautus</name>
    <dbReference type="NCBI Taxonomy" id="1401"/>
    <lineage>
        <taxon>Bacteria</taxon>
        <taxon>Bacillati</taxon>
        <taxon>Bacillota</taxon>
        <taxon>Bacilli</taxon>
        <taxon>Bacillales</taxon>
        <taxon>Paenibacillaceae</taxon>
        <taxon>Paenibacillus</taxon>
    </lineage>
</organism>
<dbReference type="PANTHER" id="PTHR43335">
    <property type="entry name" value="ABC TRANSPORTER, ATP-BINDING PROTEIN"/>
    <property type="match status" value="1"/>
</dbReference>
<dbReference type="RefSeq" id="WP_076324787.1">
    <property type="nucleotide sequence ID" value="NZ_MRTF01000008.1"/>
</dbReference>
<evidence type="ECO:0000259" key="5">
    <source>
        <dbReference type="PROSITE" id="PS50893"/>
    </source>
</evidence>
<evidence type="ECO:0000313" key="7">
    <source>
        <dbReference type="Proteomes" id="UP000187074"/>
    </source>
</evidence>
<dbReference type="Pfam" id="PF00005">
    <property type="entry name" value="ABC_tran"/>
    <property type="match status" value="1"/>
</dbReference>
<dbReference type="GO" id="GO:0005524">
    <property type="term" value="F:ATP binding"/>
    <property type="evidence" value="ECO:0007669"/>
    <property type="project" value="UniProtKB-KW"/>
</dbReference>
<sequence>MSYVISTRHVSKTYKGKDVVSDVSMNIKQGQIYGLLGPNGAGKTTLMKMMLNLVKPTSGEIEIFGEKLTPSSVEMFKRIGSIIEYPIFYDKMTAIENLEMHAEYMGYYNKYAINEALEMVNLTSIQGKSVSEFSLGMKQRLGMARAIITKPELLILDEPINGLDPVGIREFRDLLRMLSKEYRMTLLVSSHLLSEIEQVADTIGILQGGKFIREVSMDEMRSENTDYIEIVTPQCKQAVFVLENQLKVSNFKIVGDSVIRIYESKFTQQELTKALVLNDVAIESINHKHTSLEEYFMHQISGGEQYA</sequence>
<dbReference type="STRING" id="1401.BK123_23475"/>
<dbReference type="SMART" id="SM00382">
    <property type="entry name" value="AAA"/>
    <property type="match status" value="1"/>
</dbReference>
<dbReference type="EMBL" id="MRTF01000008">
    <property type="protein sequence ID" value="OME90259.1"/>
    <property type="molecule type" value="Genomic_DNA"/>
</dbReference>
<evidence type="ECO:0000256" key="3">
    <source>
        <dbReference type="ARBA" id="ARBA00022741"/>
    </source>
</evidence>
<dbReference type="GO" id="GO:0016887">
    <property type="term" value="F:ATP hydrolysis activity"/>
    <property type="evidence" value="ECO:0007669"/>
    <property type="project" value="InterPro"/>
</dbReference>
<proteinExistence type="inferred from homology"/>
<evidence type="ECO:0000256" key="2">
    <source>
        <dbReference type="ARBA" id="ARBA00022448"/>
    </source>
</evidence>
<dbReference type="OrthoDB" id="9804819at2"/>
<keyword evidence="3" id="KW-0547">Nucleotide-binding</keyword>
<dbReference type="InterPro" id="IPR027417">
    <property type="entry name" value="P-loop_NTPase"/>
</dbReference>
<dbReference type="CDD" id="cd03268">
    <property type="entry name" value="ABC_BcrA_bacitracin_resist"/>
    <property type="match status" value="1"/>
</dbReference>
<dbReference type="PROSITE" id="PS50893">
    <property type="entry name" value="ABC_TRANSPORTER_2"/>
    <property type="match status" value="1"/>
</dbReference>
<name>A0A1R1AXG7_PAELA</name>
<protein>
    <submittedName>
        <fullName evidence="6">Bacitracin ABC transporter ATP-binding protein</fullName>
    </submittedName>
</protein>
<dbReference type="Gene3D" id="3.40.50.300">
    <property type="entry name" value="P-loop containing nucleotide triphosphate hydrolases"/>
    <property type="match status" value="1"/>
</dbReference>
<evidence type="ECO:0000256" key="4">
    <source>
        <dbReference type="ARBA" id="ARBA00022840"/>
    </source>
</evidence>
<dbReference type="InterPro" id="IPR003439">
    <property type="entry name" value="ABC_transporter-like_ATP-bd"/>
</dbReference>
<reference evidence="6 7" key="1">
    <citation type="submission" date="2016-11" db="EMBL/GenBank/DDBJ databases">
        <title>Paenibacillus species isolates.</title>
        <authorList>
            <person name="Beno S.M."/>
        </authorList>
    </citation>
    <scope>NUCLEOTIDE SEQUENCE [LARGE SCALE GENOMIC DNA]</scope>
    <source>
        <strain evidence="6 7">FSL F4-0100</strain>
    </source>
</reference>
<accession>A0A1R1AXG7</accession>
<dbReference type="InterPro" id="IPR003593">
    <property type="entry name" value="AAA+_ATPase"/>
</dbReference>
<comment type="similarity">
    <text evidence="1">Belongs to the ABC transporter superfamily.</text>
</comment>
<dbReference type="PANTHER" id="PTHR43335:SF8">
    <property type="entry name" value="ABC TRANSPORTER, ATP-BINDING PROTEIN"/>
    <property type="match status" value="1"/>
</dbReference>
<dbReference type="Proteomes" id="UP000187074">
    <property type="component" value="Unassembled WGS sequence"/>
</dbReference>
<dbReference type="InterPro" id="IPR017871">
    <property type="entry name" value="ABC_transporter-like_CS"/>
</dbReference>
<keyword evidence="4 6" id="KW-0067">ATP-binding</keyword>
<gene>
    <name evidence="6" type="ORF">BK123_23475</name>
</gene>
<evidence type="ECO:0000313" key="6">
    <source>
        <dbReference type="EMBL" id="OME90259.1"/>
    </source>
</evidence>